<evidence type="ECO:0000256" key="1">
    <source>
        <dbReference type="ARBA" id="ARBA00018672"/>
    </source>
</evidence>
<feature type="domain" description="Response regulatory" evidence="8">
    <location>
        <begin position="3"/>
        <end position="116"/>
    </location>
</feature>
<evidence type="ECO:0000259" key="9">
    <source>
        <dbReference type="PROSITE" id="PS51755"/>
    </source>
</evidence>
<dbReference type="InterPro" id="IPR039420">
    <property type="entry name" value="WalR-like"/>
</dbReference>
<dbReference type="GO" id="GO:0032993">
    <property type="term" value="C:protein-DNA complex"/>
    <property type="evidence" value="ECO:0007669"/>
    <property type="project" value="TreeGrafter"/>
</dbReference>
<comment type="function">
    <text evidence="5">May play the central regulatory role in sporulation. It may be an element of the effector pathway responsible for the activation of sporulation genes in response to nutritional stress. Spo0A may act in concert with spo0H (a sigma factor) to control the expression of some genes that are critical to the sporulation process.</text>
</comment>
<evidence type="ECO:0000313" key="10">
    <source>
        <dbReference type="EMBL" id="VYT04263.1"/>
    </source>
</evidence>
<gene>
    <name evidence="10" type="primary">regX3_1</name>
    <name evidence="10" type="ORF">CNLFYP112_00336</name>
</gene>
<dbReference type="Gene3D" id="3.40.50.2300">
    <property type="match status" value="1"/>
</dbReference>
<sequence length="226" mass="26006">MIRILLIEDDEHIAQSIQFFLEGEGFQIKVAGMARQAMELLKSEDFQLVILDVTLPDGNGFELFEEIKARKELPVIFLTALDGEEEIVKGFELGADEYITKPFRPRELLSRIRNVIRHTGILEENRQEIQIEHVKMNLEQGAVYKNNERIELTALEYKILALFFENKGRILTRGQILSGIWDESGNFVNNNTLTVYIKRLREKIEEDPNAPKIIRTVRGMGYKAGG</sequence>
<dbReference type="GO" id="GO:0000156">
    <property type="term" value="F:phosphorelay response regulator activity"/>
    <property type="evidence" value="ECO:0007669"/>
    <property type="project" value="TreeGrafter"/>
</dbReference>
<dbReference type="EMBL" id="CACRTG010000012">
    <property type="protein sequence ID" value="VYT04263.1"/>
    <property type="molecule type" value="Genomic_DNA"/>
</dbReference>
<dbReference type="PROSITE" id="PS50110">
    <property type="entry name" value="RESPONSE_REGULATORY"/>
    <property type="match status" value="1"/>
</dbReference>
<dbReference type="Pfam" id="PF00486">
    <property type="entry name" value="Trans_reg_C"/>
    <property type="match status" value="1"/>
</dbReference>
<dbReference type="PANTHER" id="PTHR48111">
    <property type="entry name" value="REGULATOR OF RPOS"/>
    <property type="match status" value="1"/>
</dbReference>
<proteinExistence type="predicted"/>
<feature type="domain" description="OmpR/PhoB-type" evidence="9">
    <location>
        <begin position="126"/>
        <end position="226"/>
    </location>
</feature>
<dbReference type="SMART" id="SM00862">
    <property type="entry name" value="Trans_reg_C"/>
    <property type="match status" value="1"/>
</dbReference>
<dbReference type="Pfam" id="PF00072">
    <property type="entry name" value="Response_reg"/>
    <property type="match status" value="1"/>
</dbReference>
<feature type="modified residue" description="4-aspartylphosphate" evidence="6">
    <location>
        <position position="52"/>
    </location>
</feature>
<dbReference type="PROSITE" id="PS51755">
    <property type="entry name" value="OMPR_PHOB"/>
    <property type="match status" value="1"/>
</dbReference>
<dbReference type="CDD" id="cd00383">
    <property type="entry name" value="trans_reg_C"/>
    <property type="match status" value="1"/>
</dbReference>
<dbReference type="GO" id="GO:0005829">
    <property type="term" value="C:cytosol"/>
    <property type="evidence" value="ECO:0007669"/>
    <property type="project" value="TreeGrafter"/>
</dbReference>
<protein>
    <recommendedName>
        <fullName evidence="1">Stage 0 sporulation protein A homolog</fullName>
    </recommendedName>
</protein>
<keyword evidence="4" id="KW-0804">Transcription</keyword>
<evidence type="ECO:0000256" key="3">
    <source>
        <dbReference type="ARBA" id="ARBA00023125"/>
    </source>
</evidence>
<dbReference type="SUPFAM" id="SSF52172">
    <property type="entry name" value="CheY-like"/>
    <property type="match status" value="1"/>
</dbReference>
<dbReference type="AlphaFoldDB" id="A0A6N2THR3"/>
<feature type="DNA-binding region" description="OmpR/PhoB-type" evidence="7">
    <location>
        <begin position="126"/>
        <end position="226"/>
    </location>
</feature>
<dbReference type="InterPro" id="IPR001789">
    <property type="entry name" value="Sig_transdc_resp-reg_receiver"/>
</dbReference>
<evidence type="ECO:0000256" key="6">
    <source>
        <dbReference type="PROSITE-ProRule" id="PRU00169"/>
    </source>
</evidence>
<evidence type="ECO:0000256" key="4">
    <source>
        <dbReference type="ARBA" id="ARBA00023163"/>
    </source>
</evidence>
<dbReference type="PANTHER" id="PTHR48111:SF73">
    <property type="entry name" value="ALKALINE PHOSPHATASE SYNTHESIS TRANSCRIPTIONAL REGULATORY PROTEIN PHOP"/>
    <property type="match status" value="1"/>
</dbReference>
<dbReference type="Gene3D" id="6.10.250.690">
    <property type="match status" value="1"/>
</dbReference>
<evidence type="ECO:0000256" key="5">
    <source>
        <dbReference type="ARBA" id="ARBA00024867"/>
    </source>
</evidence>
<dbReference type="InterPro" id="IPR011006">
    <property type="entry name" value="CheY-like_superfamily"/>
</dbReference>
<evidence type="ECO:0000259" key="8">
    <source>
        <dbReference type="PROSITE" id="PS50110"/>
    </source>
</evidence>
<dbReference type="Gene3D" id="1.10.10.10">
    <property type="entry name" value="Winged helix-like DNA-binding domain superfamily/Winged helix DNA-binding domain"/>
    <property type="match status" value="1"/>
</dbReference>
<accession>A0A6N2THR3</accession>
<evidence type="ECO:0000256" key="2">
    <source>
        <dbReference type="ARBA" id="ARBA00023015"/>
    </source>
</evidence>
<reference evidence="10" key="1">
    <citation type="submission" date="2019-11" db="EMBL/GenBank/DDBJ databases">
        <authorList>
            <person name="Feng L."/>
        </authorList>
    </citation>
    <scope>NUCLEOTIDE SEQUENCE</scope>
    <source>
        <strain evidence="10">CnexileLFYP112</strain>
    </source>
</reference>
<organism evidence="10">
    <name type="scientific">[Clostridium] nexile</name>
    <dbReference type="NCBI Taxonomy" id="29361"/>
    <lineage>
        <taxon>Bacteria</taxon>
        <taxon>Bacillati</taxon>
        <taxon>Bacillota</taxon>
        <taxon>Clostridia</taxon>
        <taxon>Lachnospirales</taxon>
        <taxon>Lachnospiraceae</taxon>
        <taxon>Tyzzerella</taxon>
    </lineage>
</organism>
<dbReference type="GO" id="GO:0006355">
    <property type="term" value="P:regulation of DNA-templated transcription"/>
    <property type="evidence" value="ECO:0007669"/>
    <property type="project" value="InterPro"/>
</dbReference>
<keyword evidence="6" id="KW-0597">Phosphoprotein</keyword>
<keyword evidence="3 7" id="KW-0238">DNA-binding</keyword>
<dbReference type="GO" id="GO:0000976">
    <property type="term" value="F:transcription cis-regulatory region binding"/>
    <property type="evidence" value="ECO:0007669"/>
    <property type="project" value="TreeGrafter"/>
</dbReference>
<keyword evidence="2" id="KW-0805">Transcription regulation</keyword>
<name>A0A6N2THR3_9FIRM</name>
<dbReference type="InterPro" id="IPR036388">
    <property type="entry name" value="WH-like_DNA-bd_sf"/>
</dbReference>
<dbReference type="SMART" id="SM00448">
    <property type="entry name" value="REC"/>
    <property type="match status" value="1"/>
</dbReference>
<dbReference type="InterPro" id="IPR001867">
    <property type="entry name" value="OmpR/PhoB-type_DNA-bd"/>
</dbReference>
<evidence type="ECO:0000256" key="7">
    <source>
        <dbReference type="PROSITE-ProRule" id="PRU01091"/>
    </source>
</evidence>